<accession>X1LJ02</accession>
<protein>
    <submittedName>
        <fullName evidence="11">Uncharacterized protein</fullName>
    </submittedName>
</protein>
<feature type="transmembrane region" description="Helical" evidence="10">
    <location>
        <begin position="85"/>
        <end position="105"/>
    </location>
</feature>
<sequence length="217" mass="22919">MYTSFALAIIAAYLLGSVPFGVIIAGAHGKNLRSIGSGNIGATNVSRALGKRWAYLCFLLDVLKGLGPMLVAGTLIEVSSPTPSLLSLWLAVGCAAILGHIFPIYLKFKGGKGVATSLGVALGLWPYYTICAAVAFAIWAATVLLWRYISLASIAASIAFPVALILTIVLTPGWNFANLWPLLAAAIAIPVMVIVRHRENIKRLIAGTESKVLKTKS</sequence>
<keyword evidence="7 10" id="KW-0472">Membrane</keyword>
<dbReference type="SMART" id="SM01207">
    <property type="entry name" value="G3P_acyltransf"/>
    <property type="match status" value="1"/>
</dbReference>
<dbReference type="GO" id="GO:0005886">
    <property type="term" value="C:plasma membrane"/>
    <property type="evidence" value="ECO:0007669"/>
    <property type="project" value="InterPro"/>
</dbReference>
<dbReference type="EMBL" id="BARV01007284">
    <property type="protein sequence ID" value="GAI05821.1"/>
    <property type="molecule type" value="Genomic_DNA"/>
</dbReference>
<evidence type="ECO:0000256" key="4">
    <source>
        <dbReference type="ARBA" id="ARBA00022692"/>
    </source>
</evidence>
<keyword evidence="8" id="KW-0594">Phospholipid biosynthesis</keyword>
<evidence type="ECO:0000256" key="8">
    <source>
        <dbReference type="ARBA" id="ARBA00023209"/>
    </source>
</evidence>
<dbReference type="PANTHER" id="PTHR30309:SF0">
    <property type="entry name" value="GLYCEROL-3-PHOSPHATE ACYLTRANSFERASE-RELATED"/>
    <property type="match status" value="1"/>
</dbReference>
<dbReference type="AlphaFoldDB" id="X1LJ02"/>
<dbReference type="InterPro" id="IPR003811">
    <property type="entry name" value="G3P_acylTferase_PlsY"/>
</dbReference>
<feature type="transmembrane region" description="Helical" evidence="10">
    <location>
        <begin position="53"/>
        <end position="73"/>
    </location>
</feature>
<keyword evidence="3" id="KW-0808">Transferase</keyword>
<dbReference type="PANTHER" id="PTHR30309">
    <property type="entry name" value="INNER MEMBRANE PROTEIN YGIH"/>
    <property type="match status" value="1"/>
</dbReference>
<keyword evidence="2" id="KW-0444">Lipid biosynthesis</keyword>
<dbReference type="Pfam" id="PF02660">
    <property type="entry name" value="G3P_acyltransf"/>
    <property type="match status" value="1"/>
</dbReference>
<evidence type="ECO:0000256" key="3">
    <source>
        <dbReference type="ARBA" id="ARBA00022679"/>
    </source>
</evidence>
<evidence type="ECO:0000256" key="7">
    <source>
        <dbReference type="ARBA" id="ARBA00023136"/>
    </source>
</evidence>
<proteinExistence type="inferred from homology"/>
<evidence type="ECO:0000256" key="5">
    <source>
        <dbReference type="ARBA" id="ARBA00022989"/>
    </source>
</evidence>
<dbReference type="NCBIfam" id="TIGR00023">
    <property type="entry name" value="glycerol-3-phosphate 1-O-acyltransferase PlsY"/>
    <property type="match status" value="1"/>
</dbReference>
<feature type="transmembrane region" description="Helical" evidence="10">
    <location>
        <begin position="125"/>
        <end position="146"/>
    </location>
</feature>
<evidence type="ECO:0000256" key="2">
    <source>
        <dbReference type="ARBA" id="ARBA00022516"/>
    </source>
</evidence>
<feature type="transmembrane region" description="Helical" evidence="10">
    <location>
        <begin position="176"/>
        <end position="195"/>
    </location>
</feature>
<keyword evidence="4 10" id="KW-0812">Transmembrane</keyword>
<gene>
    <name evidence="11" type="ORF">S06H3_14861</name>
</gene>
<comment type="caution">
    <text evidence="11">The sequence shown here is derived from an EMBL/GenBank/DDBJ whole genome shotgun (WGS) entry which is preliminary data.</text>
</comment>
<name>X1LJ02_9ZZZZ</name>
<keyword evidence="1" id="KW-1003">Cell membrane</keyword>
<keyword evidence="6" id="KW-0443">Lipid metabolism</keyword>
<evidence type="ECO:0000256" key="6">
    <source>
        <dbReference type="ARBA" id="ARBA00023098"/>
    </source>
</evidence>
<organism evidence="11">
    <name type="scientific">marine sediment metagenome</name>
    <dbReference type="NCBI Taxonomy" id="412755"/>
    <lineage>
        <taxon>unclassified sequences</taxon>
        <taxon>metagenomes</taxon>
        <taxon>ecological metagenomes</taxon>
    </lineage>
</organism>
<evidence type="ECO:0000313" key="11">
    <source>
        <dbReference type="EMBL" id="GAI05821.1"/>
    </source>
</evidence>
<dbReference type="HAMAP" id="MF_01043">
    <property type="entry name" value="PlsY"/>
    <property type="match status" value="1"/>
</dbReference>
<keyword evidence="5 10" id="KW-1133">Transmembrane helix</keyword>
<evidence type="ECO:0000256" key="10">
    <source>
        <dbReference type="SAM" id="Phobius"/>
    </source>
</evidence>
<dbReference type="GO" id="GO:0008654">
    <property type="term" value="P:phospholipid biosynthetic process"/>
    <property type="evidence" value="ECO:0007669"/>
    <property type="project" value="UniProtKB-KW"/>
</dbReference>
<feature type="transmembrane region" description="Helical" evidence="10">
    <location>
        <begin position="151"/>
        <end position="170"/>
    </location>
</feature>
<evidence type="ECO:0000256" key="9">
    <source>
        <dbReference type="ARBA" id="ARBA00023264"/>
    </source>
</evidence>
<reference evidence="11" key="1">
    <citation type="journal article" date="2014" name="Front. Microbiol.">
        <title>High frequency of phylogenetically diverse reductive dehalogenase-homologous genes in deep subseafloor sedimentary metagenomes.</title>
        <authorList>
            <person name="Kawai M."/>
            <person name="Futagami T."/>
            <person name="Toyoda A."/>
            <person name="Takaki Y."/>
            <person name="Nishi S."/>
            <person name="Hori S."/>
            <person name="Arai W."/>
            <person name="Tsubouchi T."/>
            <person name="Morono Y."/>
            <person name="Uchiyama I."/>
            <person name="Ito T."/>
            <person name="Fujiyama A."/>
            <person name="Inagaki F."/>
            <person name="Takami H."/>
        </authorList>
    </citation>
    <scope>NUCLEOTIDE SEQUENCE</scope>
    <source>
        <strain evidence="11">Expedition CK06-06</strain>
    </source>
</reference>
<evidence type="ECO:0000256" key="1">
    <source>
        <dbReference type="ARBA" id="ARBA00022475"/>
    </source>
</evidence>
<keyword evidence="9" id="KW-1208">Phospholipid metabolism</keyword>
<dbReference type="GO" id="GO:0043772">
    <property type="term" value="F:acyl-phosphate glycerol-3-phosphate acyltransferase activity"/>
    <property type="evidence" value="ECO:0007669"/>
    <property type="project" value="InterPro"/>
</dbReference>